<accession>A0A8J2FSF4</accession>
<dbReference type="Proteomes" id="UP000663859">
    <property type="component" value="Unassembled WGS sequence"/>
</dbReference>
<sequence length="357" mass="40165">MKAIFWVFLYGLLPFLAFSALRWRSKARQWLPGFEVFVKAWKNLSFGKRFRLWIATYFPVLCLLLAIASWSCGLWIAKPVARWKPLPVKERRIVLVNDLSASMQGTGEERLRQAVLAFLNTLLHDPNRENVRLGVVEFSGTAKVLLPLVKIADSSGITSEIRKKRLIELLSSMGTSDPAMGDGTELGEGLWAGLELIVRYGRRNDPLLSERWQRLKQTLLRSSLSQPAVEQLRDQLGTHADSVLVAFTDGFVEGEKLSSAAVFSVAKALGVRTYFLSVEAVPDVLAHSVDRAIGHLSVENVATLETLYREIASREARPSSRRSLETDVTQRKQAVWLGLAFFFLGMGYRWRKGVYVP</sequence>
<keyword evidence="1" id="KW-0812">Transmembrane</keyword>
<dbReference type="CDD" id="cd00198">
    <property type="entry name" value="vWFA"/>
    <property type="match status" value="1"/>
</dbReference>
<gene>
    <name evidence="3" type="ORF">MPNT_270015</name>
</gene>
<organism evidence="3 4">
    <name type="scientific">Candidatus Methylacidithermus pantelleriae</name>
    <dbReference type="NCBI Taxonomy" id="2744239"/>
    <lineage>
        <taxon>Bacteria</taxon>
        <taxon>Pseudomonadati</taxon>
        <taxon>Verrucomicrobiota</taxon>
        <taxon>Methylacidiphilae</taxon>
        <taxon>Methylacidiphilales</taxon>
        <taxon>Methylacidiphilaceae</taxon>
        <taxon>Candidatus Methylacidithermus</taxon>
    </lineage>
</organism>
<dbReference type="SMART" id="SM00327">
    <property type="entry name" value="VWA"/>
    <property type="match status" value="1"/>
</dbReference>
<dbReference type="SUPFAM" id="SSF53300">
    <property type="entry name" value="vWA-like"/>
    <property type="match status" value="1"/>
</dbReference>
<keyword evidence="4" id="KW-1185">Reference proteome</keyword>
<keyword evidence="1" id="KW-0472">Membrane</keyword>
<dbReference type="EMBL" id="CAJNOB010000020">
    <property type="protein sequence ID" value="CAF0698432.1"/>
    <property type="molecule type" value="Genomic_DNA"/>
</dbReference>
<name>A0A8J2FSF4_9BACT</name>
<dbReference type="RefSeq" id="WP_174583314.1">
    <property type="nucleotide sequence ID" value="NZ_CAJNOB010000020.1"/>
</dbReference>
<reference evidence="3" key="1">
    <citation type="submission" date="2021-02" db="EMBL/GenBank/DDBJ databases">
        <authorList>
            <person name="Cremers G."/>
            <person name="Picone N."/>
        </authorList>
    </citation>
    <scope>NUCLEOTIDE SEQUENCE</scope>
    <source>
        <strain evidence="3">PQ17</strain>
    </source>
</reference>
<keyword evidence="1" id="KW-1133">Transmembrane helix</keyword>
<protein>
    <recommendedName>
        <fullName evidence="2">VWFA domain-containing protein</fullName>
    </recommendedName>
</protein>
<dbReference type="Gene3D" id="3.40.50.410">
    <property type="entry name" value="von Willebrand factor, type A domain"/>
    <property type="match status" value="1"/>
</dbReference>
<evidence type="ECO:0000259" key="2">
    <source>
        <dbReference type="PROSITE" id="PS50234"/>
    </source>
</evidence>
<dbReference type="AlphaFoldDB" id="A0A8J2FSF4"/>
<dbReference type="PROSITE" id="PS50234">
    <property type="entry name" value="VWFA"/>
    <property type="match status" value="1"/>
</dbReference>
<proteinExistence type="predicted"/>
<dbReference type="Pfam" id="PF13519">
    <property type="entry name" value="VWA_2"/>
    <property type="match status" value="1"/>
</dbReference>
<feature type="domain" description="VWFA" evidence="2">
    <location>
        <begin position="92"/>
        <end position="278"/>
    </location>
</feature>
<evidence type="ECO:0000256" key="1">
    <source>
        <dbReference type="SAM" id="Phobius"/>
    </source>
</evidence>
<evidence type="ECO:0000313" key="3">
    <source>
        <dbReference type="EMBL" id="CAF0698432.1"/>
    </source>
</evidence>
<comment type="caution">
    <text evidence="3">The sequence shown here is derived from an EMBL/GenBank/DDBJ whole genome shotgun (WGS) entry which is preliminary data.</text>
</comment>
<evidence type="ECO:0000313" key="4">
    <source>
        <dbReference type="Proteomes" id="UP000663859"/>
    </source>
</evidence>
<dbReference type="InterPro" id="IPR002035">
    <property type="entry name" value="VWF_A"/>
</dbReference>
<dbReference type="InterPro" id="IPR036465">
    <property type="entry name" value="vWFA_dom_sf"/>
</dbReference>
<feature type="transmembrane region" description="Helical" evidence="1">
    <location>
        <begin position="52"/>
        <end position="77"/>
    </location>
</feature>